<organism evidence="6 7">
    <name type="scientific">Nocardia aurantia</name>
    <dbReference type="NCBI Taxonomy" id="2585199"/>
    <lineage>
        <taxon>Bacteria</taxon>
        <taxon>Bacillati</taxon>
        <taxon>Actinomycetota</taxon>
        <taxon>Actinomycetes</taxon>
        <taxon>Mycobacteriales</taxon>
        <taxon>Nocardiaceae</taxon>
        <taxon>Nocardia</taxon>
    </lineage>
</organism>
<dbReference type="GO" id="GO:0000976">
    <property type="term" value="F:transcription cis-regulatory region binding"/>
    <property type="evidence" value="ECO:0007669"/>
    <property type="project" value="TreeGrafter"/>
</dbReference>
<dbReference type="Pfam" id="PF00440">
    <property type="entry name" value="TetR_N"/>
    <property type="match status" value="1"/>
</dbReference>
<feature type="domain" description="HTH tetR-type" evidence="5">
    <location>
        <begin position="7"/>
        <end position="67"/>
    </location>
</feature>
<evidence type="ECO:0000313" key="6">
    <source>
        <dbReference type="EMBL" id="MQY25311.1"/>
    </source>
</evidence>
<dbReference type="SUPFAM" id="SSF48498">
    <property type="entry name" value="Tetracyclin repressor-like, C-terminal domain"/>
    <property type="match status" value="1"/>
</dbReference>
<gene>
    <name evidence="6" type="ORF">NRB56_08670</name>
</gene>
<dbReference type="InterPro" id="IPR050109">
    <property type="entry name" value="HTH-type_TetR-like_transc_reg"/>
</dbReference>
<dbReference type="PANTHER" id="PTHR30055">
    <property type="entry name" value="HTH-TYPE TRANSCRIPTIONAL REGULATOR RUTR"/>
    <property type="match status" value="1"/>
</dbReference>
<dbReference type="GO" id="GO:0003700">
    <property type="term" value="F:DNA-binding transcription factor activity"/>
    <property type="evidence" value="ECO:0007669"/>
    <property type="project" value="TreeGrafter"/>
</dbReference>
<evidence type="ECO:0000256" key="1">
    <source>
        <dbReference type="ARBA" id="ARBA00023015"/>
    </source>
</evidence>
<dbReference type="AlphaFoldDB" id="A0A7K0DIA1"/>
<feature type="DNA-binding region" description="H-T-H motif" evidence="4">
    <location>
        <begin position="30"/>
        <end position="49"/>
    </location>
</feature>
<evidence type="ECO:0000256" key="4">
    <source>
        <dbReference type="PROSITE-ProRule" id="PRU00335"/>
    </source>
</evidence>
<keyword evidence="1" id="KW-0805">Transcription regulation</keyword>
<dbReference type="SUPFAM" id="SSF46689">
    <property type="entry name" value="Homeodomain-like"/>
    <property type="match status" value="1"/>
</dbReference>
<dbReference type="PROSITE" id="PS50977">
    <property type="entry name" value="HTH_TETR_2"/>
    <property type="match status" value="1"/>
</dbReference>
<keyword evidence="3" id="KW-0804">Transcription</keyword>
<dbReference type="Gene3D" id="1.10.357.10">
    <property type="entry name" value="Tetracycline Repressor, domain 2"/>
    <property type="match status" value="1"/>
</dbReference>
<protein>
    <recommendedName>
        <fullName evidence="5">HTH tetR-type domain-containing protein</fullName>
    </recommendedName>
</protein>
<keyword evidence="7" id="KW-1185">Reference proteome</keyword>
<proteinExistence type="predicted"/>
<name>A0A7K0DIA1_9NOCA</name>
<evidence type="ECO:0000313" key="7">
    <source>
        <dbReference type="Proteomes" id="UP000431401"/>
    </source>
</evidence>
<dbReference type="PRINTS" id="PR00455">
    <property type="entry name" value="HTHTETR"/>
</dbReference>
<evidence type="ECO:0000256" key="2">
    <source>
        <dbReference type="ARBA" id="ARBA00023125"/>
    </source>
</evidence>
<dbReference type="InterPro" id="IPR001647">
    <property type="entry name" value="HTH_TetR"/>
</dbReference>
<dbReference type="PANTHER" id="PTHR30055:SF234">
    <property type="entry name" value="HTH-TYPE TRANSCRIPTIONAL REGULATOR BETI"/>
    <property type="match status" value="1"/>
</dbReference>
<keyword evidence="2 4" id="KW-0238">DNA-binding</keyword>
<evidence type="ECO:0000256" key="3">
    <source>
        <dbReference type="ARBA" id="ARBA00023163"/>
    </source>
</evidence>
<dbReference type="Proteomes" id="UP000431401">
    <property type="component" value="Unassembled WGS sequence"/>
</dbReference>
<sequence length="196" mass="21591">MTADRAGDRREEILRAALAMFAERGYRGTSLDAVARAVGLTRQGVLHYFPDKQRLLAAILARTVEVGRGDLPPHRLQEDVPAQLAAVVAHNRAHPAYAQAYSVLMAESVVADHPAREHFRAHYRQVLDEMTRGYTERWGARLPSGLTPHAAAVAVLALLDGMQQQWLLDRDRTGDPETMRAVLAVLFGTESPGPPQ</sequence>
<dbReference type="InterPro" id="IPR009057">
    <property type="entry name" value="Homeodomain-like_sf"/>
</dbReference>
<dbReference type="EMBL" id="WEGI01000002">
    <property type="protein sequence ID" value="MQY25311.1"/>
    <property type="molecule type" value="Genomic_DNA"/>
</dbReference>
<dbReference type="InterPro" id="IPR036271">
    <property type="entry name" value="Tet_transcr_reg_TetR-rel_C_sf"/>
</dbReference>
<evidence type="ECO:0000259" key="5">
    <source>
        <dbReference type="PROSITE" id="PS50977"/>
    </source>
</evidence>
<reference evidence="6 7" key="1">
    <citation type="submission" date="2019-10" db="EMBL/GenBank/DDBJ databases">
        <title>Nocardia macrotermitis sp. nov. and Nocardia aurantia sp. nov., isolated from the gut of fungus growing-termite Macrotermes natalensis.</title>
        <authorList>
            <person name="Benndorf R."/>
            <person name="Schwitalla J."/>
            <person name="Martin K."/>
            <person name="De Beer W."/>
            <person name="Kaster A.-K."/>
            <person name="Vollmers J."/>
            <person name="Poulsen M."/>
            <person name="Beemelmanns C."/>
        </authorList>
    </citation>
    <scope>NUCLEOTIDE SEQUENCE [LARGE SCALE GENOMIC DNA]</scope>
    <source>
        <strain evidence="6 7">RB56</strain>
    </source>
</reference>
<accession>A0A7K0DIA1</accession>
<dbReference type="RefSeq" id="WP_319942536.1">
    <property type="nucleotide sequence ID" value="NZ_WEGI01000002.1"/>
</dbReference>
<comment type="caution">
    <text evidence="6">The sequence shown here is derived from an EMBL/GenBank/DDBJ whole genome shotgun (WGS) entry which is preliminary data.</text>
</comment>